<gene>
    <name evidence="1" type="ORF">J2S73_000053</name>
</gene>
<dbReference type="InterPro" id="IPR011051">
    <property type="entry name" value="RmlC_Cupin_sf"/>
</dbReference>
<reference evidence="1" key="1">
    <citation type="submission" date="2023-07" db="EMBL/GenBank/DDBJ databases">
        <title>Genomic Encyclopedia of Type Strains, Phase IV (KMG-IV): sequencing the most valuable type-strain genomes for metagenomic binning, comparative biology and taxonomic classification.</title>
        <authorList>
            <person name="Goeker M."/>
        </authorList>
    </citation>
    <scope>NUCLEOTIDE SEQUENCE</scope>
    <source>
        <strain evidence="1">DSM 21202</strain>
    </source>
</reference>
<dbReference type="RefSeq" id="WP_306883418.1">
    <property type="nucleotide sequence ID" value="NZ_JAUSUL010000001.1"/>
</dbReference>
<dbReference type="Gene3D" id="2.60.120.10">
    <property type="entry name" value="Jelly Rolls"/>
    <property type="match status" value="1"/>
</dbReference>
<keyword evidence="2" id="KW-1185">Reference proteome</keyword>
<protein>
    <submittedName>
        <fullName evidence="1">dTDP-4-dehydrorhamnose 3,5-epimerase</fullName>
        <ecNumber evidence="1">5.1.3.13</ecNumber>
    </submittedName>
</protein>
<dbReference type="EMBL" id="JAUSUL010000001">
    <property type="protein sequence ID" value="MDQ0313616.1"/>
    <property type="molecule type" value="Genomic_DNA"/>
</dbReference>
<dbReference type="Proteomes" id="UP001229244">
    <property type="component" value="Unassembled WGS sequence"/>
</dbReference>
<keyword evidence="1" id="KW-0413">Isomerase</keyword>
<comment type="caution">
    <text evidence="1">The sequence shown here is derived from an EMBL/GenBank/DDBJ whole genome shotgun (WGS) entry which is preliminary data.</text>
</comment>
<proteinExistence type="predicted"/>
<dbReference type="InterPro" id="IPR014710">
    <property type="entry name" value="RmlC-like_jellyroll"/>
</dbReference>
<dbReference type="EC" id="5.1.3.13" evidence="1"/>
<sequence length="147" mass="16451">MSAEPREGAGWSLRPLRQFPDDRGAVLHMLRATDPHFEAFGEIYFSTIRQGVVKAWHMHRSKTVNLAVPIGEVAVVLWHPDADPQELRLGRETYGLLTIRPGVWYGFRGIGAGESLIANCATEPFDPAEGDDLPPDTDRIPYRWEAA</sequence>
<accession>A0AAE4AQ44</accession>
<evidence type="ECO:0000313" key="2">
    <source>
        <dbReference type="Proteomes" id="UP001229244"/>
    </source>
</evidence>
<dbReference type="SUPFAM" id="SSF51182">
    <property type="entry name" value="RmlC-like cupins"/>
    <property type="match status" value="1"/>
</dbReference>
<evidence type="ECO:0000313" key="1">
    <source>
        <dbReference type="EMBL" id="MDQ0313616.1"/>
    </source>
</evidence>
<name>A0AAE4AQ44_9HYPH</name>
<dbReference type="GO" id="GO:0008830">
    <property type="term" value="F:dTDP-4-dehydrorhamnose 3,5-epimerase activity"/>
    <property type="evidence" value="ECO:0007669"/>
    <property type="project" value="UniProtKB-EC"/>
</dbReference>
<dbReference type="AlphaFoldDB" id="A0AAE4AQ44"/>
<organism evidence="1 2">
    <name type="scientific">Amorphus orientalis</name>
    <dbReference type="NCBI Taxonomy" id="649198"/>
    <lineage>
        <taxon>Bacteria</taxon>
        <taxon>Pseudomonadati</taxon>
        <taxon>Pseudomonadota</taxon>
        <taxon>Alphaproteobacteria</taxon>
        <taxon>Hyphomicrobiales</taxon>
        <taxon>Amorphaceae</taxon>
        <taxon>Amorphus</taxon>
    </lineage>
</organism>